<dbReference type="CDD" id="cd00199">
    <property type="entry name" value="WAP"/>
    <property type="match status" value="1"/>
</dbReference>
<dbReference type="Pfam" id="PF00095">
    <property type="entry name" value="WAP"/>
    <property type="match status" value="1"/>
</dbReference>
<accession>A0A8R1XMA4</accession>
<dbReference type="GO" id="GO:0048598">
    <property type="term" value="P:embryonic morphogenesis"/>
    <property type="evidence" value="ECO:0007669"/>
    <property type="project" value="EnsemblMetazoa"/>
</dbReference>
<sequence>MKLFSRLIKFLLILQSLLSVTVVTDELLNARCQTMCLHQLEIASGEDADLKRHLKHHIINICKEDRNCSSCTAACQENTLDMEGCQRNICKHVKEPEACKNSCIYFHEIYKNKPGTCPNSTHLAPFNECTALCHLDGDCPETKKCCIEGCSRECLKPRGKDLNLLPIPTGISVQERKRKRSVIVRWVMQQMSRTQINSNANLYVIQWRWSLHKDGTSMSDWQTIVTRNKMYAILKHLLAPGRYYMFRVAAVNTYGSSGFSKSSQPFKLSKEPRAPGQPIDLTLDSSEIDERNFWKQRIKWTPPASELPIKNYILSWQKSTLQQAIAYEEMLKQRRLNVEKQGKRSTADDDDDEIENQDSFVERERMSVVVPAYHTYADIDQLELESVYLIEIYATVDSSDGELHGEKAILYLKTGAINVNKDTHIDSSTINDSSYITTTTIQSREFELESRNGLRDDDDDDLSDIRADIKVLTLDVRAPYFDDNNLKTVVSWFRNGLCNGTRVQYTIRWRLLMCQTKDDKHITYDLDSSGEDWAQMKVQECVAVLEDLDFACSYNVELINITTRQTVAKAHFETQSCEKTPSTIPLTCDDQSISQFFSCIVNSRNNSVQCNWKDTNSTEKNVGYRIVLSGSDPEDNQIVIMPPQSIKVQFDKLKLDHEYLIHVQTITSNGLGNTLTTSFRINRNKTSEKFSSVFPPDSRRNTLSHISNIIMDHNDHQISRNIDLQLITKDDDEFLYKNERFPGATILELPLESVSSSMFTRTALYFICIDRLLRYLFIVNIL</sequence>
<feature type="chain" id="PRO_5035726597" description="Anosmin-1" evidence="2">
    <location>
        <begin position="20"/>
        <end position="782"/>
    </location>
</feature>
<evidence type="ECO:0000256" key="1">
    <source>
        <dbReference type="SAM" id="MobiDB-lite"/>
    </source>
</evidence>
<dbReference type="GO" id="GO:0043395">
    <property type="term" value="F:heparan sulfate proteoglycan binding"/>
    <property type="evidence" value="ECO:0007669"/>
    <property type="project" value="EnsemblMetazoa"/>
</dbReference>
<dbReference type="GO" id="GO:0009986">
    <property type="term" value="C:cell surface"/>
    <property type="evidence" value="ECO:0007669"/>
    <property type="project" value="EnsemblMetazoa"/>
</dbReference>
<dbReference type="InterPro" id="IPR036116">
    <property type="entry name" value="FN3_sf"/>
</dbReference>
<dbReference type="InterPro" id="IPR013783">
    <property type="entry name" value="Ig-like_fold"/>
</dbReference>
<evidence type="ECO:0008006" key="7">
    <source>
        <dbReference type="Google" id="ProtNLM"/>
    </source>
</evidence>
<dbReference type="SMART" id="SM00217">
    <property type="entry name" value="WAP"/>
    <property type="match status" value="1"/>
</dbReference>
<dbReference type="GO" id="GO:0045138">
    <property type="term" value="P:nematode male tail tip morphogenesis"/>
    <property type="evidence" value="ECO:0007669"/>
    <property type="project" value="EnsemblMetazoa"/>
</dbReference>
<dbReference type="InterPro" id="IPR042447">
    <property type="entry name" value="Anosmin-1"/>
</dbReference>
<dbReference type="GO" id="GO:0048675">
    <property type="term" value="P:axon extension"/>
    <property type="evidence" value="ECO:0007669"/>
    <property type="project" value="EnsemblMetazoa"/>
</dbReference>
<dbReference type="GO" id="GO:0009792">
    <property type="term" value="P:embryo development ending in birth or egg hatching"/>
    <property type="evidence" value="ECO:0007669"/>
    <property type="project" value="EnsemblMetazoa"/>
</dbReference>
<evidence type="ECO:0000259" key="3">
    <source>
        <dbReference type="PROSITE" id="PS50853"/>
    </source>
</evidence>
<dbReference type="InterPro" id="IPR036645">
    <property type="entry name" value="Elafin-like_sf"/>
</dbReference>
<dbReference type="GO" id="GO:0048730">
    <property type="term" value="P:epidermis morphogenesis"/>
    <property type="evidence" value="ECO:0007669"/>
    <property type="project" value="EnsemblMetazoa"/>
</dbReference>
<name>A0A8R1XMA4_ONCVO</name>
<dbReference type="Gene3D" id="4.10.75.10">
    <property type="entry name" value="Elafin-like"/>
    <property type="match status" value="1"/>
</dbReference>
<feature type="domain" description="WAP" evidence="4">
    <location>
        <begin position="110"/>
        <end position="158"/>
    </location>
</feature>
<dbReference type="SMART" id="SM00060">
    <property type="entry name" value="FN3"/>
    <property type="match status" value="3"/>
</dbReference>
<dbReference type="EMBL" id="CMVM020000016">
    <property type="status" value="NOT_ANNOTATED_CDS"/>
    <property type="molecule type" value="Genomic_DNA"/>
</dbReference>
<evidence type="ECO:0000313" key="6">
    <source>
        <dbReference type="Proteomes" id="UP000024404"/>
    </source>
</evidence>
<protein>
    <recommendedName>
        <fullName evidence="7">Anosmin-1</fullName>
    </recommendedName>
</protein>
<keyword evidence="6" id="KW-1185">Reference proteome</keyword>
<feature type="domain" description="Fibronectin type-III" evidence="3">
    <location>
        <begin position="167"/>
        <end position="272"/>
    </location>
</feature>
<evidence type="ECO:0000259" key="4">
    <source>
        <dbReference type="PROSITE" id="PS51390"/>
    </source>
</evidence>
<dbReference type="InterPro" id="IPR008197">
    <property type="entry name" value="WAP_dom"/>
</dbReference>
<dbReference type="GO" id="GO:0045545">
    <property type="term" value="F:syndecan binding"/>
    <property type="evidence" value="ECO:0007669"/>
    <property type="project" value="EnsemblMetazoa"/>
</dbReference>
<dbReference type="InterPro" id="IPR003961">
    <property type="entry name" value="FN3_dom"/>
</dbReference>
<dbReference type="EnsemblMetazoa" id="OVOC11901.1">
    <property type="protein sequence ID" value="OVOC11901.1"/>
    <property type="gene ID" value="WBGene00248710"/>
</dbReference>
<dbReference type="Gene3D" id="2.60.40.10">
    <property type="entry name" value="Immunoglobulins"/>
    <property type="match status" value="2"/>
</dbReference>
<proteinExistence type="predicted"/>
<dbReference type="AlphaFoldDB" id="A0A8R1XMA4"/>
<dbReference type="PROSITE" id="PS51390">
    <property type="entry name" value="WAP"/>
    <property type="match status" value="1"/>
</dbReference>
<dbReference type="GO" id="GO:0030414">
    <property type="term" value="F:peptidase inhibitor activity"/>
    <property type="evidence" value="ECO:0007669"/>
    <property type="project" value="InterPro"/>
</dbReference>
<dbReference type="PANTHER" id="PTHR14131:SF5">
    <property type="entry name" value="ANOSMIN-1"/>
    <property type="match status" value="1"/>
</dbReference>
<organism evidence="5 6">
    <name type="scientific">Onchocerca volvulus</name>
    <dbReference type="NCBI Taxonomy" id="6282"/>
    <lineage>
        <taxon>Eukaryota</taxon>
        <taxon>Metazoa</taxon>
        <taxon>Ecdysozoa</taxon>
        <taxon>Nematoda</taxon>
        <taxon>Chromadorea</taxon>
        <taxon>Rhabditida</taxon>
        <taxon>Spirurina</taxon>
        <taxon>Spiruromorpha</taxon>
        <taxon>Filarioidea</taxon>
        <taxon>Onchocercidae</taxon>
        <taxon>Onchocerca</taxon>
    </lineage>
</organism>
<evidence type="ECO:0000313" key="5">
    <source>
        <dbReference type="EnsemblMetazoa" id="OVOC11901.1"/>
    </source>
</evidence>
<dbReference type="GO" id="GO:0008201">
    <property type="term" value="F:heparin binding"/>
    <property type="evidence" value="ECO:0007669"/>
    <property type="project" value="EnsemblMetazoa"/>
</dbReference>
<feature type="compositionally biased region" description="Basic and acidic residues" evidence="1">
    <location>
        <begin position="338"/>
        <end position="347"/>
    </location>
</feature>
<dbReference type="SUPFAM" id="SSF57256">
    <property type="entry name" value="Elafin-like"/>
    <property type="match status" value="1"/>
</dbReference>
<keyword evidence="2" id="KW-0732">Signal</keyword>
<dbReference type="SUPFAM" id="SSF49265">
    <property type="entry name" value="Fibronectin type III"/>
    <property type="match status" value="2"/>
</dbReference>
<dbReference type="CDD" id="cd00063">
    <property type="entry name" value="FN3"/>
    <property type="match status" value="1"/>
</dbReference>
<evidence type="ECO:0000256" key="2">
    <source>
        <dbReference type="SAM" id="SignalP"/>
    </source>
</evidence>
<dbReference type="PANTHER" id="PTHR14131">
    <property type="entry name" value="ANOSMIN"/>
    <property type="match status" value="1"/>
</dbReference>
<reference evidence="5" key="2">
    <citation type="submission" date="2022-06" db="UniProtKB">
        <authorList>
            <consortium name="EnsemblMetazoa"/>
        </authorList>
    </citation>
    <scope>IDENTIFICATION</scope>
</reference>
<dbReference type="Proteomes" id="UP000024404">
    <property type="component" value="Unassembled WGS sequence"/>
</dbReference>
<feature type="signal peptide" evidence="2">
    <location>
        <begin position="1"/>
        <end position="19"/>
    </location>
</feature>
<reference evidence="6" key="1">
    <citation type="submission" date="2013-10" db="EMBL/GenBank/DDBJ databases">
        <title>Genome sequencing of Onchocerca volvulus.</title>
        <authorList>
            <person name="Cotton J."/>
            <person name="Tsai J."/>
            <person name="Stanley E."/>
            <person name="Tracey A."/>
            <person name="Holroyd N."/>
            <person name="Lustigman S."/>
            <person name="Berriman M."/>
        </authorList>
    </citation>
    <scope>NUCLEOTIDE SEQUENCE</scope>
</reference>
<dbReference type="GO" id="GO:0001764">
    <property type="term" value="P:neuron migration"/>
    <property type="evidence" value="ECO:0007669"/>
    <property type="project" value="EnsemblMetazoa"/>
</dbReference>
<feature type="region of interest" description="Disordered" evidence="1">
    <location>
        <begin position="338"/>
        <end position="357"/>
    </location>
</feature>
<dbReference type="GO" id="GO:0005576">
    <property type="term" value="C:extracellular region"/>
    <property type="evidence" value="ECO:0007669"/>
    <property type="project" value="InterPro"/>
</dbReference>
<dbReference type="PROSITE" id="PS50853">
    <property type="entry name" value="FN3"/>
    <property type="match status" value="1"/>
</dbReference>